<evidence type="ECO:0000256" key="6">
    <source>
        <dbReference type="ARBA" id="ARBA00022747"/>
    </source>
</evidence>
<dbReference type="GO" id="GO:0032259">
    <property type="term" value="P:methylation"/>
    <property type="evidence" value="ECO:0007669"/>
    <property type="project" value="UniProtKB-KW"/>
</dbReference>
<gene>
    <name evidence="10" type="ORF">SAMN05192569_101070</name>
</gene>
<evidence type="ECO:0000256" key="1">
    <source>
        <dbReference type="ARBA" id="ARBA00010203"/>
    </source>
</evidence>
<evidence type="ECO:0000256" key="5">
    <source>
        <dbReference type="ARBA" id="ARBA00022691"/>
    </source>
</evidence>
<dbReference type="EC" id="2.1.1.113" evidence="2"/>
<keyword evidence="7" id="KW-0238">DNA-binding</keyword>
<evidence type="ECO:0000256" key="8">
    <source>
        <dbReference type="ARBA" id="ARBA00049120"/>
    </source>
</evidence>
<name>A0A1I0T2A7_9BACL</name>
<dbReference type="RefSeq" id="WP_208601766.1">
    <property type="nucleotide sequence ID" value="NZ_FOJS01000010.1"/>
</dbReference>
<organism evidence="10 11">
    <name type="scientific">Parageobacillus thermantarcticus</name>
    <dbReference type="NCBI Taxonomy" id="186116"/>
    <lineage>
        <taxon>Bacteria</taxon>
        <taxon>Bacillati</taxon>
        <taxon>Bacillota</taxon>
        <taxon>Bacilli</taxon>
        <taxon>Bacillales</taxon>
        <taxon>Anoxybacillaceae</taxon>
        <taxon>Parageobacillus</taxon>
    </lineage>
</organism>
<evidence type="ECO:0000256" key="4">
    <source>
        <dbReference type="ARBA" id="ARBA00022679"/>
    </source>
</evidence>
<dbReference type="InterPro" id="IPR017985">
    <property type="entry name" value="MeTrfase_CN4_CS"/>
</dbReference>
<evidence type="ECO:0000313" key="10">
    <source>
        <dbReference type="EMBL" id="SFA45924.1"/>
    </source>
</evidence>
<dbReference type="SUPFAM" id="SSF53335">
    <property type="entry name" value="S-adenosyl-L-methionine-dependent methyltransferases"/>
    <property type="match status" value="1"/>
</dbReference>
<dbReference type="Gene3D" id="3.40.50.150">
    <property type="entry name" value="Vaccinia Virus protein VP39"/>
    <property type="match status" value="2"/>
</dbReference>
<dbReference type="STRING" id="186116.SAMN05192569_101070"/>
<dbReference type="InterPro" id="IPR029063">
    <property type="entry name" value="SAM-dependent_MTases_sf"/>
</dbReference>
<dbReference type="EMBL" id="FOJS01000010">
    <property type="protein sequence ID" value="SFA45924.1"/>
    <property type="molecule type" value="Genomic_DNA"/>
</dbReference>
<feature type="domain" description="DNA methylase N-4/N-6" evidence="9">
    <location>
        <begin position="43"/>
        <end position="77"/>
    </location>
</feature>
<keyword evidence="5" id="KW-0949">S-adenosyl-L-methionine</keyword>
<keyword evidence="4" id="KW-0808">Transferase</keyword>
<dbReference type="GO" id="GO:0015667">
    <property type="term" value="F:site-specific DNA-methyltransferase (cytosine-N4-specific) activity"/>
    <property type="evidence" value="ECO:0007669"/>
    <property type="project" value="UniProtKB-EC"/>
</dbReference>
<dbReference type="GO" id="GO:0008170">
    <property type="term" value="F:N-methyltransferase activity"/>
    <property type="evidence" value="ECO:0007669"/>
    <property type="project" value="InterPro"/>
</dbReference>
<proteinExistence type="inferred from homology"/>
<protein>
    <recommendedName>
        <fullName evidence="2">site-specific DNA-methyltransferase (cytosine-N(4)-specific)</fullName>
        <ecNumber evidence="2">2.1.1.113</ecNumber>
    </recommendedName>
</protein>
<keyword evidence="3 10" id="KW-0489">Methyltransferase</keyword>
<comment type="catalytic activity">
    <reaction evidence="8">
        <text>a 2'-deoxycytidine in DNA + S-adenosyl-L-methionine = an N(4)-methyl-2'-deoxycytidine in DNA + S-adenosyl-L-homocysteine + H(+)</text>
        <dbReference type="Rhea" id="RHEA:16857"/>
        <dbReference type="Rhea" id="RHEA-COMP:11369"/>
        <dbReference type="Rhea" id="RHEA-COMP:13674"/>
        <dbReference type="ChEBI" id="CHEBI:15378"/>
        <dbReference type="ChEBI" id="CHEBI:57856"/>
        <dbReference type="ChEBI" id="CHEBI:59789"/>
        <dbReference type="ChEBI" id="CHEBI:85452"/>
        <dbReference type="ChEBI" id="CHEBI:137933"/>
        <dbReference type="EC" id="2.1.1.113"/>
    </reaction>
</comment>
<sequence>MLLEVSNNPKRDFLYKFGKTAWYEYYAGYSPRFVKNILDILNLQEGDIILDPWNGSGTTTQVAAENKYYSVGFDINPIMVIVSKARCVNRNSIPKLLMICEKIIKKARYYRKYPWISPEPLEIWLTPKSAKVFRNIERAIQQIACDKDKYLIIFYEESLESINSVAAFFYVALFRTLKKFLEKFRASNPTWIKKPKSPEERVDLKKEDIFREFQYQVEFMINQFEHESDSYVDLERLTKIDIASSDNIPLKDNEIDAVITSPPYCTRIDYAVLTSLELALIGCPIEEMKKLRKRMIGSPVINENIPTLNSNWGKTCLETLSKINSHNSKASKTYYYKTYLQYFDSIYKSIVEINRVLKRNGYGVFVVQDSYYKDVHVNLSQIIIEMTKGLGWTQCCKEDFESKVSMAEINPKIRKYRANTKSVESVIIFKKTRG</sequence>
<keyword evidence="6" id="KW-0680">Restriction system</keyword>
<evidence type="ECO:0000256" key="7">
    <source>
        <dbReference type="ARBA" id="ARBA00023125"/>
    </source>
</evidence>
<accession>A0A1I0T2A7</accession>
<evidence type="ECO:0000313" key="11">
    <source>
        <dbReference type="Proteomes" id="UP000198650"/>
    </source>
</evidence>
<dbReference type="GO" id="GO:0009307">
    <property type="term" value="P:DNA restriction-modification system"/>
    <property type="evidence" value="ECO:0007669"/>
    <property type="project" value="UniProtKB-KW"/>
</dbReference>
<evidence type="ECO:0000256" key="3">
    <source>
        <dbReference type="ARBA" id="ARBA00022603"/>
    </source>
</evidence>
<reference evidence="11" key="1">
    <citation type="submission" date="2016-10" db="EMBL/GenBank/DDBJ databases">
        <authorList>
            <person name="Varghese N."/>
            <person name="Submissions S."/>
        </authorList>
    </citation>
    <scope>NUCLEOTIDE SEQUENCE [LARGE SCALE GENOMIC DNA]</scope>
    <source>
        <strain evidence="11">M1</strain>
    </source>
</reference>
<evidence type="ECO:0000259" key="9">
    <source>
        <dbReference type="Pfam" id="PF01555"/>
    </source>
</evidence>
<dbReference type="GO" id="GO:0003677">
    <property type="term" value="F:DNA binding"/>
    <property type="evidence" value="ECO:0007669"/>
    <property type="project" value="UniProtKB-KW"/>
</dbReference>
<evidence type="ECO:0000256" key="2">
    <source>
        <dbReference type="ARBA" id="ARBA00012185"/>
    </source>
</evidence>
<dbReference type="InterPro" id="IPR002941">
    <property type="entry name" value="DNA_methylase_N4/N6"/>
</dbReference>
<dbReference type="Proteomes" id="UP000198650">
    <property type="component" value="Unassembled WGS sequence"/>
</dbReference>
<keyword evidence="11" id="KW-1185">Reference proteome</keyword>
<dbReference type="Pfam" id="PF01555">
    <property type="entry name" value="N6_N4_Mtase"/>
    <property type="match status" value="1"/>
</dbReference>
<comment type="similarity">
    <text evidence="1">Belongs to the N(4)/N(6)-methyltransferase family. N(4) subfamily.</text>
</comment>
<dbReference type="AlphaFoldDB" id="A0A1I0T2A7"/>
<dbReference type="PROSITE" id="PS00093">
    <property type="entry name" value="N4_MTASE"/>
    <property type="match status" value="1"/>
</dbReference>